<organism evidence="2 3">
    <name type="scientific">Staurois parvus</name>
    <dbReference type="NCBI Taxonomy" id="386267"/>
    <lineage>
        <taxon>Eukaryota</taxon>
        <taxon>Metazoa</taxon>
        <taxon>Chordata</taxon>
        <taxon>Craniata</taxon>
        <taxon>Vertebrata</taxon>
        <taxon>Euteleostomi</taxon>
        <taxon>Amphibia</taxon>
        <taxon>Batrachia</taxon>
        <taxon>Anura</taxon>
        <taxon>Neobatrachia</taxon>
        <taxon>Ranoidea</taxon>
        <taxon>Ranidae</taxon>
        <taxon>Staurois</taxon>
    </lineage>
</organism>
<feature type="region of interest" description="Disordered" evidence="1">
    <location>
        <begin position="1"/>
        <end position="34"/>
    </location>
</feature>
<dbReference type="EMBL" id="CATNWA010005698">
    <property type="protein sequence ID" value="CAI9550597.1"/>
    <property type="molecule type" value="Genomic_DNA"/>
</dbReference>
<sequence length="79" mass="9001">MQGHRRPLKDIVNAGSRETRYSESRSQRPDIVNAGSGRPLFSEFKVTYKTRHSECGSRKALRKKEGYRLIHQERGGKGG</sequence>
<name>A0ABN9BSY8_9NEOB</name>
<evidence type="ECO:0000256" key="1">
    <source>
        <dbReference type="SAM" id="MobiDB-lite"/>
    </source>
</evidence>
<dbReference type="Proteomes" id="UP001162483">
    <property type="component" value="Unassembled WGS sequence"/>
</dbReference>
<reference evidence="2" key="1">
    <citation type="submission" date="2023-05" db="EMBL/GenBank/DDBJ databases">
        <authorList>
            <person name="Stuckert A."/>
        </authorList>
    </citation>
    <scope>NUCLEOTIDE SEQUENCE</scope>
</reference>
<comment type="caution">
    <text evidence="2">The sequence shown here is derived from an EMBL/GenBank/DDBJ whole genome shotgun (WGS) entry which is preliminary data.</text>
</comment>
<protein>
    <submittedName>
        <fullName evidence="2">Uncharacterized protein</fullName>
    </submittedName>
</protein>
<evidence type="ECO:0000313" key="3">
    <source>
        <dbReference type="Proteomes" id="UP001162483"/>
    </source>
</evidence>
<proteinExistence type="predicted"/>
<feature type="compositionally biased region" description="Basic and acidic residues" evidence="1">
    <location>
        <begin position="17"/>
        <end position="28"/>
    </location>
</feature>
<feature type="non-terminal residue" evidence="2">
    <location>
        <position position="79"/>
    </location>
</feature>
<accession>A0ABN9BSY8</accession>
<evidence type="ECO:0000313" key="2">
    <source>
        <dbReference type="EMBL" id="CAI9550597.1"/>
    </source>
</evidence>
<keyword evidence="3" id="KW-1185">Reference proteome</keyword>
<gene>
    <name evidence="2" type="ORF">SPARVUS_LOCUS3530657</name>
</gene>